<keyword evidence="3 10" id="KW-0436">Ligase</keyword>
<protein>
    <recommendedName>
        <fullName evidence="2 9">Tryptophan--tRNA ligase</fullName>
        <ecNumber evidence="2 9">6.1.1.2</ecNumber>
    </recommendedName>
</protein>
<keyword evidence="6 10" id="KW-0648">Protein biosynthesis</keyword>
<dbReference type="Proteomes" id="UP000241762">
    <property type="component" value="Chromosome"/>
</dbReference>
<dbReference type="InterPro" id="IPR002306">
    <property type="entry name" value="Trp-tRNA-ligase"/>
</dbReference>
<dbReference type="FunFam" id="1.10.240.10:FF:000005">
    <property type="entry name" value="Tryptophan--tRNA ligase"/>
    <property type="match status" value="1"/>
</dbReference>
<dbReference type="InterPro" id="IPR014729">
    <property type="entry name" value="Rossmann-like_a/b/a_fold"/>
</dbReference>
<evidence type="ECO:0000256" key="3">
    <source>
        <dbReference type="ARBA" id="ARBA00022598"/>
    </source>
</evidence>
<dbReference type="CDD" id="cd00806">
    <property type="entry name" value="TrpRS_core"/>
    <property type="match status" value="1"/>
</dbReference>
<dbReference type="AlphaFoldDB" id="A0A2P1P8K9"/>
<evidence type="ECO:0000313" key="12">
    <source>
        <dbReference type="Proteomes" id="UP000241762"/>
    </source>
</evidence>
<evidence type="ECO:0000256" key="5">
    <source>
        <dbReference type="ARBA" id="ARBA00022840"/>
    </source>
</evidence>
<dbReference type="InterPro" id="IPR002305">
    <property type="entry name" value="aa-tRNA-synth_Ic"/>
</dbReference>
<dbReference type="InterPro" id="IPR001412">
    <property type="entry name" value="aa-tRNA-synth_I_CS"/>
</dbReference>
<dbReference type="KEGG" id="ptc:phytr_6620"/>
<keyword evidence="4 10" id="KW-0547">Nucleotide-binding</keyword>
<keyword evidence="7 10" id="KW-0030">Aminoacyl-tRNA synthetase</keyword>
<dbReference type="EMBL" id="CP027845">
    <property type="protein sequence ID" value="AVP87603.1"/>
    <property type="molecule type" value="Genomic_DNA"/>
</dbReference>
<keyword evidence="12" id="KW-1185">Reference proteome</keyword>
<dbReference type="FunFam" id="3.40.50.620:FF:000094">
    <property type="entry name" value="Tryptophan--tRNA ligase"/>
    <property type="match status" value="1"/>
</dbReference>
<evidence type="ECO:0000256" key="7">
    <source>
        <dbReference type="ARBA" id="ARBA00023146"/>
    </source>
</evidence>
<dbReference type="Gene3D" id="1.10.240.10">
    <property type="entry name" value="Tyrosyl-Transfer RNA Synthetase"/>
    <property type="match status" value="1"/>
</dbReference>
<dbReference type="SUPFAM" id="SSF52374">
    <property type="entry name" value="Nucleotidylyl transferase"/>
    <property type="match status" value="1"/>
</dbReference>
<dbReference type="GO" id="GO:0005829">
    <property type="term" value="C:cytosol"/>
    <property type="evidence" value="ECO:0007669"/>
    <property type="project" value="TreeGrafter"/>
</dbReference>
<dbReference type="Gene3D" id="3.40.50.620">
    <property type="entry name" value="HUPs"/>
    <property type="match status" value="1"/>
</dbReference>
<evidence type="ECO:0000256" key="10">
    <source>
        <dbReference type="RuleBase" id="RU363036"/>
    </source>
</evidence>
<evidence type="ECO:0000256" key="2">
    <source>
        <dbReference type="ARBA" id="ARBA00013161"/>
    </source>
</evidence>
<dbReference type="PROSITE" id="PS00178">
    <property type="entry name" value="AA_TRNA_LIGASE_I"/>
    <property type="match status" value="1"/>
</dbReference>
<evidence type="ECO:0000256" key="6">
    <source>
        <dbReference type="ARBA" id="ARBA00022917"/>
    </source>
</evidence>
<dbReference type="GO" id="GO:0005524">
    <property type="term" value="F:ATP binding"/>
    <property type="evidence" value="ECO:0007669"/>
    <property type="project" value="UniProtKB-KW"/>
</dbReference>
<dbReference type="EC" id="6.1.1.2" evidence="2 9"/>
<dbReference type="GO" id="GO:0004830">
    <property type="term" value="F:tryptophan-tRNA ligase activity"/>
    <property type="evidence" value="ECO:0007669"/>
    <property type="project" value="UniProtKB-UniRule"/>
</dbReference>
<evidence type="ECO:0000256" key="4">
    <source>
        <dbReference type="ARBA" id="ARBA00022741"/>
    </source>
</evidence>
<comment type="catalytic activity">
    <reaction evidence="8">
        <text>tRNA(Trp) + L-tryptophan + ATP = L-tryptophyl-tRNA(Trp) + AMP + diphosphate + H(+)</text>
        <dbReference type="Rhea" id="RHEA:24080"/>
        <dbReference type="Rhea" id="RHEA-COMP:9671"/>
        <dbReference type="Rhea" id="RHEA-COMP:9705"/>
        <dbReference type="ChEBI" id="CHEBI:15378"/>
        <dbReference type="ChEBI" id="CHEBI:30616"/>
        <dbReference type="ChEBI" id="CHEBI:33019"/>
        <dbReference type="ChEBI" id="CHEBI:57912"/>
        <dbReference type="ChEBI" id="CHEBI:78442"/>
        <dbReference type="ChEBI" id="CHEBI:78535"/>
        <dbReference type="ChEBI" id="CHEBI:456215"/>
        <dbReference type="EC" id="6.1.1.2"/>
    </reaction>
</comment>
<accession>A0A2P1P8K9</accession>
<proteinExistence type="inferred from homology"/>
<sequence>MNLQKPSIVLTGDRPTGPLHLGHFVGSLRSRLDLQEKYKQYVMIADVQALTDNFANPDKVINNIYQVATDYLSVGIDPAKTTIFVQSKITQLAELTVYLMNMVNLGRLERNPTVKQEIKQRGFEKEVPVGFLCYPISQTSDITAFKADIVPVGQDQIAILEQSNEIIRRFNRTYNKEVLKEIKPFLSQVPKLVGIDGKSKASKSENNAIFLSDSPQLVKQKVYSMYTDPDHIKISDPGKVEGNVVFAYLDAFYLDKEEVKSLKAHYRKGGLGDSSLKSLLTQTLEEFLEPIRQKRAEITMNYVKDVLIQGTSRAQKVAQDTLNEVKGAMGINYW</sequence>
<dbReference type="Pfam" id="PF00579">
    <property type="entry name" value="tRNA-synt_1b"/>
    <property type="match status" value="1"/>
</dbReference>
<evidence type="ECO:0000256" key="8">
    <source>
        <dbReference type="ARBA" id="ARBA00049929"/>
    </source>
</evidence>
<dbReference type="PRINTS" id="PR01039">
    <property type="entry name" value="TRNASYNTHTRP"/>
</dbReference>
<dbReference type="NCBIfam" id="TIGR00233">
    <property type="entry name" value="trpS"/>
    <property type="match status" value="1"/>
</dbReference>
<organism evidence="11 12">
    <name type="scientific">Candidatus Phycorickettsia trachydisci</name>
    <dbReference type="NCBI Taxonomy" id="2115978"/>
    <lineage>
        <taxon>Bacteria</taxon>
        <taxon>Pseudomonadati</taxon>
        <taxon>Pseudomonadota</taxon>
        <taxon>Alphaproteobacteria</taxon>
        <taxon>Rickettsiales</taxon>
        <taxon>Rickettsiaceae</taxon>
        <taxon>Candidatus Phycorickettsia</taxon>
    </lineage>
</organism>
<evidence type="ECO:0000256" key="1">
    <source>
        <dbReference type="ARBA" id="ARBA00005594"/>
    </source>
</evidence>
<comment type="similarity">
    <text evidence="1 10">Belongs to the class-I aminoacyl-tRNA synthetase family.</text>
</comment>
<dbReference type="InterPro" id="IPR050203">
    <property type="entry name" value="Trp-tRNA_synthetase"/>
</dbReference>
<dbReference type="PANTHER" id="PTHR43766">
    <property type="entry name" value="TRYPTOPHAN--TRNA LIGASE, MITOCHONDRIAL"/>
    <property type="match status" value="1"/>
</dbReference>
<evidence type="ECO:0000256" key="9">
    <source>
        <dbReference type="NCBIfam" id="TIGR00233"/>
    </source>
</evidence>
<gene>
    <name evidence="11" type="ORF">phytr_6620</name>
</gene>
<dbReference type="PANTHER" id="PTHR43766:SF1">
    <property type="entry name" value="TRYPTOPHAN--TRNA LIGASE, MITOCHONDRIAL"/>
    <property type="match status" value="1"/>
</dbReference>
<evidence type="ECO:0000313" key="11">
    <source>
        <dbReference type="EMBL" id="AVP87603.1"/>
    </source>
</evidence>
<reference evidence="11 12" key="1">
    <citation type="submission" date="2018-03" db="EMBL/GenBank/DDBJ databases">
        <title>A gene transfer event suggests a long-term partnership between eustigmatophyte algae and a novel lineage of endosymbiotic bacteria.</title>
        <authorList>
            <person name="Yurchenko T."/>
            <person name="Sevcikova T."/>
            <person name="Pribyl P."/>
            <person name="El Karkouri K."/>
            <person name="Klimes V."/>
            <person name="Amaral R."/>
            <person name="Zbrankova V."/>
            <person name="Kim E."/>
            <person name="Raoult D."/>
            <person name="Santos L.M.A."/>
            <person name="Elias M."/>
        </authorList>
    </citation>
    <scope>NUCLEOTIDE SEQUENCE [LARGE SCALE GENOMIC DNA]</scope>
    <source>
        <strain evidence="11">CCALA 838</strain>
    </source>
</reference>
<name>A0A2P1P8K9_9RICK</name>
<dbReference type="RefSeq" id="WP_199843748.1">
    <property type="nucleotide sequence ID" value="NZ_CP027845.1"/>
</dbReference>
<keyword evidence="5 10" id="KW-0067">ATP-binding</keyword>
<dbReference type="GO" id="GO:0006436">
    <property type="term" value="P:tryptophanyl-tRNA aminoacylation"/>
    <property type="evidence" value="ECO:0007669"/>
    <property type="project" value="UniProtKB-UniRule"/>
</dbReference>